<dbReference type="OrthoDB" id="345121at2"/>
<feature type="transmembrane region" description="Helical" evidence="1">
    <location>
        <begin position="94"/>
        <end position="112"/>
    </location>
</feature>
<evidence type="ECO:0000256" key="1">
    <source>
        <dbReference type="SAM" id="Phobius"/>
    </source>
</evidence>
<sequence length="311" mass="32613">MQIDIVVAFFVLGMVSVLVNSRIDFPKGLYQTLILFLLLAIGLKGGMALNEHVSSALVWQSLAVLALGFLLPLLAFPLLRWVGGWSRTDAAATAAHYGSVSVGTFAVGVAFLETQQIHYEAYLPLFVALLEVPAIAVGLVLAKSYGNNTQVGKLAHELLLNQGVLLLIGGLLIGWWAGERVANIAPLFFELFHGVLALFLLQMGRVAAQRLGDLKGKTVFLLSFGVVMPLLGAGIGGVLGYGLGLSIGGTTLMAVLGASASYIAVPAALSVSLPSANLSLSLTASLAITFPFNVMVGIPVYLALASYWMSG</sequence>
<keyword evidence="3" id="KW-1185">Reference proteome</keyword>
<dbReference type="RefSeq" id="WP_136862783.1">
    <property type="nucleotide sequence ID" value="NZ_SWCJ01000004.1"/>
</dbReference>
<feature type="transmembrane region" description="Helical" evidence="1">
    <location>
        <begin position="124"/>
        <end position="146"/>
    </location>
</feature>
<dbReference type="PANTHER" id="PTHR40400">
    <property type="entry name" value="SLR1512 PROTEIN"/>
    <property type="match status" value="1"/>
</dbReference>
<keyword evidence="1" id="KW-0812">Transmembrane</keyword>
<feature type="transmembrane region" description="Helical" evidence="1">
    <location>
        <begin position="158"/>
        <end position="178"/>
    </location>
</feature>
<feature type="transmembrane region" description="Helical" evidence="1">
    <location>
        <begin position="6"/>
        <end position="23"/>
    </location>
</feature>
<gene>
    <name evidence="2" type="ORF">FCL42_07505</name>
</gene>
<dbReference type="Pfam" id="PF05982">
    <property type="entry name" value="Sbt_1"/>
    <property type="match status" value="1"/>
</dbReference>
<name>A0A4U1BPL7_9GAMM</name>
<feature type="transmembrane region" description="Helical" evidence="1">
    <location>
        <begin position="61"/>
        <end position="82"/>
    </location>
</feature>
<feature type="transmembrane region" description="Helical" evidence="1">
    <location>
        <begin position="30"/>
        <end position="49"/>
    </location>
</feature>
<dbReference type="EMBL" id="SWCJ01000004">
    <property type="protein sequence ID" value="TKB56054.1"/>
    <property type="molecule type" value="Genomic_DNA"/>
</dbReference>
<feature type="transmembrane region" description="Helical" evidence="1">
    <location>
        <begin position="285"/>
        <end position="309"/>
    </location>
</feature>
<reference evidence="2 3" key="1">
    <citation type="submission" date="2019-04" db="EMBL/GenBank/DDBJ databases">
        <authorList>
            <person name="Hwang J.C."/>
        </authorList>
    </citation>
    <scope>NUCLEOTIDE SEQUENCE [LARGE SCALE GENOMIC DNA]</scope>
    <source>
        <strain evidence="2 3">IMCC35002</strain>
    </source>
</reference>
<dbReference type="PANTHER" id="PTHR40400:SF1">
    <property type="entry name" value="SLR1512 PROTEIN"/>
    <property type="match status" value="1"/>
</dbReference>
<organism evidence="2 3">
    <name type="scientific">Ferrimonas aestuarii</name>
    <dbReference type="NCBI Taxonomy" id="2569539"/>
    <lineage>
        <taxon>Bacteria</taxon>
        <taxon>Pseudomonadati</taxon>
        <taxon>Pseudomonadota</taxon>
        <taxon>Gammaproteobacteria</taxon>
        <taxon>Alteromonadales</taxon>
        <taxon>Ferrimonadaceae</taxon>
        <taxon>Ferrimonas</taxon>
    </lineage>
</organism>
<feature type="transmembrane region" description="Helical" evidence="1">
    <location>
        <begin position="219"/>
        <end position="241"/>
    </location>
</feature>
<feature type="transmembrane region" description="Helical" evidence="1">
    <location>
        <begin position="247"/>
        <end position="273"/>
    </location>
</feature>
<proteinExistence type="predicted"/>
<dbReference type="InterPro" id="IPR010293">
    <property type="entry name" value="Sbt_1"/>
</dbReference>
<keyword evidence="1" id="KW-0472">Membrane</keyword>
<dbReference type="Proteomes" id="UP000305675">
    <property type="component" value="Unassembled WGS sequence"/>
</dbReference>
<comment type="caution">
    <text evidence="2">The sequence shown here is derived from an EMBL/GenBank/DDBJ whole genome shotgun (WGS) entry which is preliminary data.</text>
</comment>
<evidence type="ECO:0000313" key="2">
    <source>
        <dbReference type="EMBL" id="TKB56054.1"/>
    </source>
</evidence>
<evidence type="ECO:0000313" key="3">
    <source>
        <dbReference type="Proteomes" id="UP000305675"/>
    </source>
</evidence>
<protein>
    <submittedName>
        <fullName evidence="2">Sodium-dependent bicarbonate transport family permease</fullName>
    </submittedName>
</protein>
<keyword evidence="1" id="KW-1133">Transmembrane helix</keyword>
<accession>A0A4U1BPL7</accession>
<feature type="transmembrane region" description="Helical" evidence="1">
    <location>
        <begin position="184"/>
        <end position="207"/>
    </location>
</feature>
<dbReference type="AlphaFoldDB" id="A0A4U1BPL7"/>